<protein>
    <submittedName>
        <fullName evidence="2">Uncharacterized protein</fullName>
    </submittedName>
</protein>
<accession>A0A9P4IW96</accession>
<sequence>MSTADPEPQQRSKPGILPNLPNISTTISSILQTSTSAPTLAQSNAPSVTPPATLASYLPASVSAAPMTAWFKKPATKSAIKSTNMDSRDSSPSKSVMFSSSARGVDSTEIDRQSQDTNSDRGRRSKRCSKPKSCYSICYAPPRSGNRHKIQVRARPLLQLHKLEARSRPRPEFELLNSAIFSSRLNKAIARFSPSKHGISPTDLAIVRAEKYHEHEASLVEEDETRDILAIISGLSKSGHAAKLHLERGVEWEAYRLPNGGYECVTTDAHGLKRTVRWVPKKNTKAELADESSSTKKFKFSTITPGTRRHPVIANLAGTGLDINDVYTLPTPTSNPNSRAASPMQRQDSDMSIDTSEQMMTTTDDLRNIITSTAIFVALCEGWCPGYRSEDILSRSPSLKSVASSKSPNNPHKRNMSFGDNESLRRNGSMRQALRSPSFFRTGSFKHDSRPSSSSSSVALDNMSIPPIPEQDAAAPVTEQSDPPRRARADTVSTVIVRDSGSQWRPTYDDETEDEAEPEEEDHDIKSEKDSEIGDKRRHSGMTLLDGPAETRSRANTIGSTTIPEKRTVSSSTTRSDNSGPSMRKEKEKKFSTASTIVADEPSGRKKVSEKQPKKKSTLLRILFCGMV</sequence>
<dbReference type="Proteomes" id="UP000799439">
    <property type="component" value="Unassembled WGS sequence"/>
</dbReference>
<feature type="compositionally biased region" description="Polar residues" evidence="1">
    <location>
        <begin position="554"/>
        <end position="581"/>
    </location>
</feature>
<feature type="compositionally biased region" description="Low complexity" evidence="1">
    <location>
        <begin position="394"/>
        <end position="408"/>
    </location>
</feature>
<keyword evidence="3" id="KW-1185">Reference proteome</keyword>
<organism evidence="2 3">
    <name type="scientific">Myriangium duriaei CBS 260.36</name>
    <dbReference type="NCBI Taxonomy" id="1168546"/>
    <lineage>
        <taxon>Eukaryota</taxon>
        <taxon>Fungi</taxon>
        <taxon>Dikarya</taxon>
        <taxon>Ascomycota</taxon>
        <taxon>Pezizomycotina</taxon>
        <taxon>Dothideomycetes</taxon>
        <taxon>Dothideomycetidae</taxon>
        <taxon>Myriangiales</taxon>
        <taxon>Myriangiaceae</taxon>
        <taxon>Myriangium</taxon>
    </lineage>
</organism>
<feature type="region of interest" description="Disordered" evidence="1">
    <location>
        <begin position="394"/>
        <end position="615"/>
    </location>
</feature>
<name>A0A9P4IW96_9PEZI</name>
<gene>
    <name evidence="2" type="ORF">K461DRAFT_166810</name>
</gene>
<feature type="region of interest" description="Disordered" evidence="1">
    <location>
        <begin position="1"/>
        <end position="21"/>
    </location>
</feature>
<feature type="compositionally biased region" description="Basic and acidic residues" evidence="1">
    <location>
        <begin position="602"/>
        <end position="612"/>
    </location>
</feature>
<dbReference type="AlphaFoldDB" id="A0A9P4IW96"/>
<evidence type="ECO:0000313" key="2">
    <source>
        <dbReference type="EMBL" id="KAF2151103.1"/>
    </source>
</evidence>
<reference evidence="2" key="1">
    <citation type="journal article" date="2020" name="Stud. Mycol.">
        <title>101 Dothideomycetes genomes: a test case for predicting lifestyles and emergence of pathogens.</title>
        <authorList>
            <person name="Haridas S."/>
            <person name="Albert R."/>
            <person name="Binder M."/>
            <person name="Bloem J."/>
            <person name="Labutti K."/>
            <person name="Salamov A."/>
            <person name="Andreopoulos B."/>
            <person name="Baker S."/>
            <person name="Barry K."/>
            <person name="Bills G."/>
            <person name="Bluhm B."/>
            <person name="Cannon C."/>
            <person name="Castanera R."/>
            <person name="Culley D."/>
            <person name="Daum C."/>
            <person name="Ezra D."/>
            <person name="Gonzalez J."/>
            <person name="Henrissat B."/>
            <person name="Kuo A."/>
            <person name="Liang C."/>
            <person name="Lipzen A."/>
            <person name="Lutzoni F."/>
            <person name="Magnuson J."/>
            <person name="Mondo S."/>
            <person name="Nolan M."/>
            <person name="Ohm R."/>
            <person name="Pangilinan J."/>
            <person name="Park H.-J."/>
            <person name="Ramirez L."/>
            <person name="Alfaro M."/>
            <person name="Sun H."/>
            <person name="Tritt A."/>
            <person name="Yoshinaga Y."/>
            <person name="Zwiers L.-H."/>
            <person name="Turgeon B."/>
            <person name="Goodwin S."/>
            <person name="Spatafora J."/>
            <person name="Crous P."/>
            <person name="Grigoriev I."/>
        </authorList>
    </citation>
    <scope>NUCLEOTIDE SEQUENCE</scope>
    <source>
        <strain evidence="2">CBS 260.36</strain>
    </source>
</reference>
<evidence type="ECO:0000313" key="3">
    <source>
        <dbReference type="Proteomes" id="UP000799439"/>
    </source>
</evidence>
<feature type="compositionally biased region" description="Basic and acidic residues" evidence="1">
    <location>
        <begin position="523"/>
        <end position="535"/>
    </location>
</feature>
<feature type="region of interest" description="Disordered" evidence="1">
    <location>
        <begin position="75"/>
        <end position="129"/>
    </location>
</feature>
<feature type="compositionally biased region" description="Acidic residues" evidence="1">
    <location>
        <begin position="509"/>
        <end position="522"/>
    </location>
</feature>
<proteinExistence type="predicted"/>
<dbReference type="EMBL" id="ML996088">
    <property type="protein sequence ID" value="KAF2151103.1"/>
    <property type="molecule type" value="Genomic_DNA"/>
</dbReference>
<comment type="caution">
    <text evidence="2">The sequence shown here is derived from an EMBL/GenBank/DDBJ whole genome shotgun (WGS) entry which is preliminary data.</text>
</comment>
<evidence type="ECO:0000256" key="1">
    <source>
        <dbReference type="SAM" id="MobiDB-lite"/>
    </source>
</evidence>
<feature type="compositionally biased region" description="Basic and acidic residues" evidence="1">
    <location>
        <begin position="109"/>
        <end position="122"/>
    </location>
</feature>
<dbReference type="OrthoDB" id="5404323at2759"/>
<feature type="compositionally biased region" description="Low complexity" evidence="1">
    <location>
        <begin position="92"/>
        <end position="101"/>
    </location>
</feature>